<dbReference type="AlphaFoldDB" id="A0A9P1EIS1"/>
<accession>A0A9P1EIS1</accession>
<keyword evidence="1" id="KW-1133">Transmembrane helix</keyword>
<gene>
    <name evidence="2" type="ORF">CEURO_LOCUS18722</name>
</gene>
<name>A0A9P1EIS1_CUSEU</name>
<evidence type="ECO:0000313" key="3">
    <source>
        <dbReference type="Proteomes" id="UP001152484"/>
    </source>
</evidence>
<evidence type="ECO:0000313" key="2">
    <source>
        <dbReference type="EMBL" id="CAH9110103.1"/>
    </source>
</evidence>
<evidence type="ECO:0000256" key="1">
    <source>
        <dbReference type="SAM" id="Phobius"/>
    </source>
</evidence>
<reference evidence="2" key="1">
    <citation type="submission" date="2022-07" db="EMBL/GenBank/DDBJ databases">
        <authorList>
            <person name="Macas J."/>
            <person name="Novak P."/>
            <person name="Neumann P."/>
        </authorList>
    </citation>
    <scope>NUCLEOTIDE SEQUENCE</scope>
</reference>
<keyword evidence="3" id="KW-1185">Reference proteome</keyword>
<feature type="transmembrane region" description="Helical" evidence="1">
    <location>
        <begin position="86"/>
        <end position="102"/>
    </location>
</feature>
<organism evidence="2 3">
    <name type="scientific">Cuscuta europaea</name>
    <name type="common">European dodder</name>
    <dbReference type="NCBI Taxonomy" id="41803"/>
    <lineage>
        <taxon>Eukaryota</taxon>
        <taxon>Viridiplantae</taxon>
        <taxon>Streptophyta</taxon>
        <taxon>Embryophyta</taxon>
        <taxon>Tracheophyta</taxon>
        <taxon>Spermatophyta</taxon>
        <taxon>Magnoliopsida</taxon>
        <taxon>eudicotyledons</taxon>
        <taxon>Gunneridae</taxon>
        <taxon>Pentapetalae</taxon>
        <taxon>asterids</taxon>
        <taxon>lamiids</taxon>
        <taxon>Solanales</taxon>
        <taxon>Convolvulaceae</taxon>
        <taxon>Cuscuteae</taxon>
        <taxon>Cuscuta</taxon>
        <taxon>Cuscuta subgen. Cuscuta</taxon>
    </lineage>
</organism>
<proteinExistence type="predicted"/>
<dbReference type="EMBL" id="CAMAPE010000053">
    <property type="protein sequence ID" value="CAH9110103.1"/>
    <property type="molecule type" value="Genomic_DNA"/>
</dbReference>
<sequence length="110" mass="13072">MPPDPGISRFLPNQLFPTTPGLRRGWRDLLVRLCRCSLQRCAGGKFRILRHREWRGGSSLFAGSHYLAHFTWYFRALWVSLTQSGLHFFWFSDFLLLLLVLYRPEFQMRP</sequence>
<protein>
    <submittedName>
        <fullName evidence="2">Uncharacterized protein</fullName>
    </submittedName>
</protein>
<comment type="caution">
    <text evidence="2">The sequence shown here is derived from an EMBL/GenBank/DDBJ whole genome shotgun (WGS) entry which is preliminary data.</text>
</comment>
<keyword evidence="1" id="KW-0472">Membrane</keyword>
<dbReference type="Proteomes" id="UP001152484">
    <property type="component" value="Unassembled WGS sequence"/>
</dbReference>
<keyword evidence="1" id="KW-0812">Transmembrane</keyword>